<evidence type="ECO:0000256" key="18">
    <source>
        <dbReference type="SAM" id="MobiDB-lite"/>
    </source>
</evidence>
<proteinExistence type="inferred from homology"/>
<evidence type="ECO:0000256" key="6">
    <source>
        <dbReference type="ARBA" id="ARBA00022448"/>
    </source>
</evidence>
<evidence type="ECO:0000256" key="9">
    <source>
        <dbReference type="ARBA" id="ARBA00022723"/>
    </source>
</evidence>
<evidence type="ECO:0000256" key="15">
    <source>
        <dbReference type="ARBA" id="ARBA00023136"/>
    </source>
</evidence>
<evidence type="ECO:0000259" key="19">
    <source>
        <dbReference type="PROSITE" id="PS50089"/>
    </source>
</evidence>
<organism evidence="20 21">
    <name type="scientific">Allacma fusca</name>
    <dbReference type="NCBI Taxonomy" id="39272"/>
    <lineage>
        <taxon>Eukaryota</taxon>
        <taxon>Metazoa</taxon>
        <taxon>Ecdysozoa</taxon>
        <taxon>Arthropoda</taxon>
        <taxon>Hexapoda</taxon>
        <taxon>Collembola</taxon>
        <taxon>Symphypleona</taxon>
        <taxon>Sminthuridae</taxon>
        <taxon>Allacma</taxon>
    </lineage>
</organism>
<dbReference type="Pfam" id="PF04757">
    <property type="entry name" value="Pex2_Pex12"/>
    <property type="match status" value="1"/>
</dbReference>
<dbReference type="GO" id="GO:0005778">
    <property type="term" value="C:peroxisomal membrane"/>
    <property type="evidence" value="ECO:0007669"/>
    <property type="project" value="UniProtKB-SubCell"/>
</dbReference>
<accession>A0A8J2KDH1</accession>
<dbReference type="Pfam" id="PF13923">
    <property type="entry name" value="zf-C3HC4_2"/>
    <property type="match status" value="1"/>
</dbReference>
<keyword evidence="15" id="KW-0472">Membrane</keyword>
<comment type="similarity">
    <text evidence="4">Belongs to the pex2/pex10/pex12 family.</text>
</comment>
<gene>
    <name evidence="20" type="ORF">AFUS01_LOCUS26408</name>
</gene>
<dbReference type="GO" id="GO:0008270">
    <property type="term" value="F:zinc ion binding"/>
    <property type="evidence" value="ECO:0007669"/>
    <property type="project" value="UniProtKB-KW"/>
</dbReference>
<keyword evidence="16" id="KW-0576">Peroxisome</keyword>
<evidence type="ECO:0000256" key="7">
    <source>
        <dbReference type="ARBA" id="ARBA00022679"/>
    </source>
</evidence>
<sequence>MENPGPAEILRAVQKDNIFLEKFHRDVQEVAENLLGQRSSLQWRKWIKSLSIGSYYALTNLSGAQTLGEEYAGLLQVDESLRSTPTRQLMAATIILHICGRNILEKVLKKFSDYMSAESRSEGTSKHGQDDQRVVTMMSTSVAKLGDAVRLCVPFLIRLHLVIFYLHGKFYHVSKRLFGIHYILVRKWFANQNENSVRNLKYLRLMSVINLALTAIHDVVVFVSSQSLRKKNVKQEIEGPSKIDQSRKCSLCLDVRNNSSTTPCGHLFCWECIMDWLQTKEEWKHSEPSSYFTTFKYSVRTNPKENFRVQEQGFSLATHLSGSIRLAMVLLTLTDLIASNDRFHPLRQTKNDPIDPTGGDSPGIVIVYKKSSGGPDRDRDRSRHDSHRYEEDRERHIHPHPPPPPPPPSHLSGYGDPRPPNCANSGGFYCSFDREDYPMDKIKNVADQYGPRLTNLYEELNHYPLDQYISHDNSSHSYRHKGHFICESEVSYVRPGWAKNWKGEWVTVLNTDVFPQSVRIETCKYANKRCDYVTACYKSYCVQRYTYVKLICVDPYNSDKRPTVDVFEIPSACSCFVENFALY</sequence>
<dbReference type="InterPro" id="IPR032104">
    <property type="entry name" value="Spaetzle"/>
</dbReference>
<dbReference type="Proteomes" id="UP000708208">
    <property type="component" value="Unassembled WGS sequence"/>
</dbReference>
<dbReference type="PROSITE" id="PS50089">
    <property type="entry name" value="ZF_RING_2"/>
    <property type="match status" value="1"/>
</dbReference>
<evidence type="ECO:0000256" key="14">
    <source>
        <dbReference type="ARBA" id="ARBA00022989"/>
    </source>
</evidence>
<evidence type="ECO:0000256" key="16">
    <source>
        <dbReference type="ARBA" id="ARBA00023140"/>
    </source>
</evidence>
<feature type="compositionally biased region" description="Pro residues" evidence="18">
    <location>
        <begin position="400"/>
        <end position="409"/>
    </location>
</feature>
<reference evidence="20" key="1">
    <citation type="submission" date="2021-06" db="EMBL/GenBank/DDBJ databases">
        <authorList>
            <person name="Hodson N. C."/>
            <person name="Mongue J. A."/>
            <person name="Jaron S. K."/>
        </authorList>
    </citation>
    <scope>NUCLEOTIDE SEQUENCE</scope>
</reference>
<dbReference type="InterPro" id="IPR025654">
    <property type="entry name" value="PEX2/10"/>
</dbReference>
<name>A0A8J2KDH1_9HEXA</name>
<dbReference type="InterPro" id="IPR017907">
    <property type="entry name" value="Znf_RING_CS"/>
</dbReference>
<dbReference type="InterPro" id="IPR001841">
    <property type="entry name" value="Znf_RING"/>
</dbReference>
<evidence type="ECO:0000256" key="8">
    <source>
        <dbReference type="ARBA" id="ARBA00022692"/>
    </source>
</evidence>
<keyword evidence="6" id="KW-0813">Transport</keyword>
<dbReference type="GO" id="GO:0016558">
    <property type="term" value="P:protein import into peroxisome matrix"/>
    <property type="evidence" value="ECO:0007669"/>
    <property type="project" value="InterPro"/>
</dbReference>
<keyword evidence="10 17" id="KW-0863">Zinc-finger</keyword>
<keyword evidence="8" id="KW-0812">Transmembrane</keyword>
<feature type="domain" description="RING-type" evidence="19">
    <location>
        <begin position="249"/>
        <end position="276"/>
    </location>
</feature>
<dbReference type="AlphaFoldDB" id="A0A8J2KDH1"/>
<feature type="region of interest" description="Disordered" evidence="18">
    <location>
        <begin position="346"/>
        <end position="418"/>
    </location>
</feature>
<evidence type="ECO:0000256" key="12">
    <source>
        <dbReference type="ARBA" id="ARBA00022833"/>
    </source>
</evidence>
<keyword evidence="21" id="KW-1185">Reference proteome</keyword>
<comment type="catalytic activity">
    <reaction evidence="1">
        <text>S-ubiquitinyl-[E2 ubiquitin-conjugating enzyme]-L-cysteine + [acceptor protein]-L-lysine = [E2 ubiquitin-conjugating enzyme]-L-cysteine + N(6)-ubiquitinyl-[acceptor protein]-L-lysine.</text>
        <dbReference type="EC" id="2.3.2.27"/>
    </reaction>
</comment>
<evidence type="ECO:0000256" key="11">
    <source>
        <dbReference type="ARBA" id="ARBA00022786"/>
    </source>
</evidence>
<protein>
    <recommendedName>
        <fullName evidence="5">RING-type E3 ubiquitin transferase</fullName>
        <ecNumber evidence="5">2.3.2.27</ecNumber>
    </recommendedName>
</protein>
<evidence type="ECO:0000313" key="20">
    <source>
        <dbReference type="EMBL" id="CAG7815746.1"/>
    </source>
</evidence>
<evidence type="ECO:0000256" key="5">
    <source>
        <dbReference type="ARBA" id="ARBA00012483"/>
    </source>
</evidence>
<keyword evidence="14" id="KW-1133">Transmembrane helix</keyword>
<evidence type="ECO:0000256" key="1">
    <source>
        <dbReference type="ARBA" id="ARBA00000900"/>
    </source>
</evidence>
<evidence type="ECO:0000313" key="21">
    <source>
        <dbReference type="Proteomes" id="UP000708208"/>
    </source>
</evidence>
<evidence type="ECO:0000256" key="10">
    <source>
        <dbReference type="ARBA" id="ARBA00022771"/>
    </source>
</evidence>
<dbReference type="GO" id="GO:0061630">
    <property type="term" value="F:ubiquitin protein ligase activity"/>
    <property type="evidence" value="ECO:0007669"/>
    <property type="project" value="UniProtKB-EC"/>
</dbReference>
<keyword evidence="12" id="KW-0862">Zinc</keyword>
<dbReference type="PANTHER" id="PTHR23350">
    <property type="entry name" value="PEROXISOME ASSEMBLY PROTEIN 10"/>
    <property type="match status" value="1"/>
</dbReference>
<evidence type="ECO:0000256" key="3">
    <source>
        <dbReference type="ARBA" id="ARBA00004906"/>
    </source>
</evidence>
<feature type="compositionally biased region" description="Basic and acidic residues" evidence="18">
    <location>
        <begin position="375"/>
        <end position="395"/>
    </location>
</feature>
<dbReference type="SMART" id="SM00184">
    <property type="entry name" value="RING"/>
    <property type="match status" value="1"/>
</dbReference>
<dbReference type="OrthoDB" id="6359065at2759"/>
<comment type="pathway">
    <text evidence="3">Protein modification; protein ubiquitination.</text>
</comment>
<evidence type="ECO:0000256" key="2">
    <source>
        <dbReference type="ARBA" id="ARBA00004585"/>
    </source>
</evidence>
<keyword evidence="7" id="KW-0808">Transferase</keyword>
<comment type="caution">
    <text evidence="20">The sequence shown here is derived from an EMBL/GenBank/DDBJ whole genome shotgun (WGS) entry which is preliminary data.</text>
</comment>
<dbReference type="EMBL" id="CAJVCH010352367">
    <property type="protein sequence ID" value="CAG7815746.1"/>
    <property type="molecule type" value="Genomic_DNA"/>
</dbReference>
<keyword evidence="13" id="KW-0653">Protein transport</keyword>
<dbReference type="InterPro" id="IPR006845">
    <property type="entry name" value="Pex_N"/>
</dbReference>
<evidence type="ECO:0000256" key="13">
    <source>
        <dbReference type="ARBA" id="ARBA00022927"/>
    </source>
</evidence>
<evidence type="ECO:0000256" key="4">
    <source>
        <dbReference type="ARBA" id="ARBA00008704"/>
    </source>
</evidence>
<evidence type="ECO:0000256" key="17">
    <source>
        <dbReference type="PROSITE-ProRule" id="PRU00175"/>
    </source>
</evidence>
<dbReference type="PANTHER" id="PTHR23350:SF0">
    <property type="entry name" value="PEROXISOME BIOGENESIS FACTOR 10"/>
    <property type="match status" value="1"/>
</dbReference>
<keyword evidence="9" id="KW-0479">Metal-binding</keyword>
<dbReference type="PROSITE" id="PS00518">
    <property type="entry name" value="ZF_RING_1"/>
    <property type="match status" value="1"/>
</dbReference>
<comment type="subcellular location">
    <subcellularLocation>
        <location evidence="2">Peroxisome membrane</location>
        <topology evidence="2">Multi-pass membrane protein</topology>
    </subcellularLocation>
</comment>
<dbReference type="Pfam" id="PF16077">
    <property type="entry name" value="Spaetzle"/>
    <property type="match status" value="1"/>
</dbReference>
<dbReference type="EC" id="2.3.2.27" evidence="5"/>
<keyword evidence="11" id="KW-0833">Ubl conjugation pathway</keyword>